<dbReference type="Proteomes" id="UP000051682">
    <property type="component" value="Unassembled WGS sequence"/>
</dbReference>
<dbReference type="STRING" id="452084.AR438_14975"/>
<organism evidence="1 3">
    <name type="scientific">Chryseobacterium aquaticum</name>
    <dbReference type="NCBI Taxonomy" id="452084"/>
    <lineage>
        <taxon>Bacteria</taxon>
        <taxon>Pseudomonadati</taxon>
        <taxon>Bacteroidota</taxon>
        <taxon>Flavobacteriia</taxon>
        <taxon>Flavobacteriales</taxon>
        <taxon>Weeksellaceae</taxon>
        <taxon>Chryseobacterium group</taxon>
        <taxon>Chryseobacterium</taxon>
    </lineage>
</organism>
<sequence length="270" mass="32260">MKRNITILFALLSISFAFGQGKYGKYLNSKKLALTYKSVKPAEKDDYYQQYYWLVKAEQLKTFPHLKDIKPVVLYNFVKKVNPQNPTKKLDDRGKELRKTAELSLDQYFKNKNFQNNQVLLYNLETYVDPSQGEYFTKVDAEKIKELVPKEFFGFASLNKKTMEETNYYLWVDKKKDEFKIVDIVPSEKDKKFYASLKQYLPKYKFERKYMPTVKKGTKADKTDKDFFYIMPFERNVDNIEYKTDDFETFTLSQIKREGEEWIGVEKPKK</sequence>
<reference evidence="2 4" key="2">
    <citation type="submission" date="2020-04" db="EMBL/GenBank/DDBJ databases">
        <title>Genome analysis and antimicrobial resistance characteristics of Chryseobacterium aquaticum isolated from farmed salmonids.</title>
        <authorList>
            <person name="Saticioglu I.B."/>
            <person name="Duman M."/>
            <person name="Altun S."/>
        </authorList>
    </citation>
    <scope>NUCLEOTIDE SEQUENCE [LARGE SCALE GENOMIC DNA]</scope>
    <source>
        <strain evidence="2 4">C-174</strain>
    </source>
</reference>
<dbReference type="EMBL" id="JABCJF010000005">
    <property type="protein sequence ID" value="NMR34873.1"/>
    <property type="molecule type" value="Genomic_DNA"/>
</dbReference>
<evidence type="ECO:0000313" key="1">
    <source>
        <dbReference type="EMBL" id="KQK24492.1"/>
    </source>
</evidence>
<dbReference type="OrthoDB" id="1231161at2"/>
<accession>A0A0Q3KJY0</accession>
<dbReference type="Proteomes" id="UP000548067">
    <property type="component" value="Unassembled WGS sequence"/>
</dbReference>
<dbReference type="RefSeq" id="WP_056016732.1">
    <property type="nucleotide sequence ID" value="NZ_JABCJF010000005.1"/>
</dbReference>
<evidence type="ECO:0000313" key="2">
    <source>
        <dbReference type="EMBL" id="NMR34873.1"/>
    </source>
</evidence>
<reference evidence="1 3" key="1">
    <citation type="submission" date="2015-10" db="EMBL/GenBank/DDBJ databases">
        <title>Chryseobacterium aquaticum genome.</title>
        <authorList>
            <person name="Newman J.D."/>
            <person name="Ferguson M.B."/>
            <person name="Miller J.R."/>
        </authorList>
    </citation>
    <scope>NUCLEOTIDE SEQUENCE [LARGE SCALE GENOMIC DNA]</scope>
    <source>
        <strain evidence="1 3">KCTC 12483</strain>
    </source>
</reference>
<proteinExistence type="predicted"/>
<keyword evidence="3" id="KW-1185">Reference proteome</keyword>
<comment type="caution">
    <text evidence="1">The sequence shown here is derived from an EMBL/GenBank/DDBJ whole genome shotgun (WGS) entry which is preliminary data.</text>
</comment>
<protein>
    <submittedName>
        <fullName evidence="1">Uncharacterized protein</fullName>
    </submittedName>
</protein>
<evidence type="ECO:0000313" key="3">
    <source>
        <dbReference type="Proteomes" id="UP000051682"/>
    </source>
</evidence>
<evidence type="ECO:0000313" key="4">
    <source>
        <dbReference type="Proteomes" id="UP000548067"/>
    </source>
</evidence>
<dbReference type="EMBL" id="LLYZ01000020">
    <property type="protein sequence ID" value="KQK24492.1"/>
    <property type="molecule type" value="Genomic_DNA"/>
</dbReference>
<name>A0A0Q3KJY0_9FLAO</name>
<gene>
    <name evidence="1" type="ORF">AR438_14975</name>
    <name evidence="2" type="ORF">HIO71_11815</name>
</gene>
<dbReference type="AlphaFoldDB" id="A0A0Q3KJY0"/>